<organism evidence="13 14">
    <name type="scientific">Auxenochlorella protothecoides</name>
    <name type="common">Green microalga</name>
    <name type="synonym">Chlorella protothecoides</name>
    <dbReference type="NCBI Taxonomy" id="3075"/>
    <lineage>
        <taxon>Eukaryota</taxon>
        <taxon>Viridiplantae</taxon>
        <taxon>Chlorophyta</taxon>
        <taxon>core chlorophytes</taxon>
        <taxon>Trebouxiophyceae</taxon>
        <taxon>Chlorellales</taxon>
        <taxon>Chlorellaceae</taxon>
        <taxon>Auxenochlorella</taxon>
    </lineage>
</organism>
<evidence type="ECO:0000313" key="13">
    <source>
        <dbReference type="EMBL" id="KFM23013.1"/>
    </source>
</evidence>
<dbReference type="RefSeq" id="XP_011395880.1">
    <property type="nucleotide sequence ID" value="XM_011397578.1"/>
</dbReference>
<keyword evidence="8 11" id="KW-1133">Transmembrane helix</keyword>
<feature type="domain" description="VPS37 C-terminal" evidence="12">
    <location>
        <begin position="389"/>
        <end position="471"/>
    </location>
</feature>
<evidence type="ECO:0000256" key="11">
    <source>
        <dbReference type="SAM" id="Phobius"/>
    </source>
</evidence>
<name>A0A087SBA9_AUXPR</name>
<dbReference type="PANTHER" id="PTHR46346">
    <property type="entry name" value="PHOSPHATIDYLINOSITOL N-ACETYLGLUCOSAMINYLTRANSFERASE SUBUNIT P"/>
    <property type="match status" value="1"/>
</dbReference>
<keyword evidence="7 10" id="KW-0653">Protein transport</keyword>
<evidence type="ECO:0000256" key="5">
    <source>
        <dbReference type="ARBA" id="ARBA00022692"/>
    </source>
</evidence>
<dbReference type="InterPro" id="IPR016135">
    <property type="entry name" value="UBQ-conjugating_enzyme/RWD"/>
</dbReference>
<evidence type="ECO:0000256" key="9">
    <source>
        <dbReference type="ARBA" id="ARBA00023136"/>
    </source>
</evidence>
<dbReference type="GO" id="GO:0006506">
    <property type="term" value="P:GPI anchor biosynthetic process"/>
    <property type="evidence" value="ECO:0007669"/>
    <property type="project" value="TreeGrafter"/>
</dbReference>
<keyword evidence="13" id="KW-0808">Transferase</keyword>
<proteinExistence type="inferred from homology"/>
<protein>
    <submittedName>
        <fullName evidence="13">Phosphatidylinositol N-acetylglucosaminyltransferase subunit P</fullName>
    </submittedName>
</protein>
<dbReference type="EMBL" id="KL662085">
    <property type="protein sequence ID" value="KFM23013.1"/>
    <property type="molecule type" value="Genomic_DNA"/>
</dbReference>
<gene>
    <name evidence="13" type="ORF">F751_0371</name>
</gene>
<evidence type="ECO:0000256" key="4">
    <source>
        <dbReference type="ARBA" id="ARBA00022448"/>
    </source>
</evidence>
<comment type="subcellular location">
    <subcellularLocation>
        <location evidence="2">Endosome</location>
    </subcellularLocation>
    <subcellularLocation>
        <location evidence="1">Membrane</location>
        <topology evidence="1">Multi-pass membrane protein</topology>
    </subcellularLocation>
</comment>
<dbReference type="SUPFAM" id="SSF54495">
    <property type="entry name" value="UBC-like"/>
    <property type="match status" value="1"/>
</dbReference>
<dbReference type="GeneID" id="23611762"/>
<dbReference type="InterPro" id="IPR009851">
    <property type="entry name" value="Mod_r"/>
</dbReference>
<dbReference type="Pfam" id="PF08510">
    <property type="entry name" value="PIG-P"/>
    <property type="match status" value="1"/>
</dbReference>
<dbReference type="CDD" id="cd11685">
    <property type="entry name" value="UEV_TSG101-like"/>
    <property type="match status" value="1"/>
</dbReference>
<evidence type="ECO:0000256" key="7">
    <source>
        <dbReference type="ARBA" id="ARBA00022927"/>
    </source>
</evidence>
<evidence type="ECO:0000256" key="2">
    <source>
        <dbReference type="ARBA" id="ARBA00004177"/>
    </source>
</evidence>
<keyword evidence="4 10" id="KW-0813">Transport</keyword>
<evidence type="ECO:0000256" key="1">
    <source>
        <dbReference type="ARBA" id="ARBA00004141"/>
    </source>
</evidence>
<keyword evidence="5 11" id="KW-0812">Transmembrane</keyword>
<comment type="similarity">
    <text evidence="3">Belongs to the VPS37 family.</text>
</comment>
<dbReference type="KEGG" id="apro:F751_0371"/>
<dbReference type="STRING" id="3075.A0A087SBA9"/>
<keyword evidence="13" id="KW-0328">Glycosyltransferase</keyword>
<dbReference type="eggNOG" id="KOG2257">
    <property type="taxonomic scope" value="Eukaryota"/>
</dbReference>
<dbReference type="GO" id="GO:0000813">
    <property type="term" value="C:ESCRT I complex"/>
    <property type="evidence" value="ECO:0007669"/>
    <property type="project" value="UniProtKB-ARBA"/>
</dbReference>
<keyword evidence="6" id="KW-0967">Endosome</keyword>
<feature type="transmembrane region" description="Helical" evidence="11">
    <location>
        <begin position="16"/>
        <end position="35"/>
    </location>
</feature>
<dbReference type="PANTHER" id="PTHR46346:SF1">
    <property type="entry name" value="PHOSPHATIDYLINOSITOL N-ACETYLGLUCOSAMINYLTRANSFERASE SUBUNIT P"/>
    <property type="match status" value="1"/>
</dbReference>
<dbReference type="InterPro" id="IPR037202">
    <property type="entry name" value="ESCRT_assembly_dom"/>
</dbReference>
<evidence type="ECO:0000256" key="3">
    <source>
        <dbReference type="ARBA" id="ARBA00007617"/>
    </source>
</evidence>
<dbReference type="Proteomes" id="UP000028924">
    <property type="component" value="Unassembled WGS sequence"/>
</dbReference>
<dbReference type="AlphaFoldDB" id="A0A087SBA9"/>
<dbReference type="InterPro" id="IPR013717">
    <property type="entry name" value="PIG-P"/>
</dbReference>
<accession>A0A087SBA9</accession>
<evidence type="ECO:0000256" key="8">
    <source>
        <dbReference type="ARBA" id="ARBA00022989"/>
    </source>
</evidence>
<keyword evidence="14" id="KW-1185">Reference proteome</keyword>
<dbReference type="SUPFAM" id="SSF140111">
    <property type="entry name" value="Endosomal sorting complex assembly domain"/>
    <property type="match status" value="1"/>
</dbReference>
<feature type="transmembrane region" description="Helical" evidence="11">
    <location>
        <begin position="55"/>
        <end position="75"/>
    </location>
</feature>
<dbReference type="GO" id="GO:0015031">
    <property type="term" value="P:protein transport"/>
    <property type="evidence" value="ECO:0007669"/>
    <property type="project" value="UniProtKB-UniRule"/>
</dbReference>
<evidence type="ECO:0000256" key="6">
    <source>
        <dbReference type="ARBA" id="ARBA00022753"/>
    </source>
</evidence>
<reference evidence="13 14" key="1">
    <citation type="journal article" date="2014" name="BMC Genomics">
        <title>Oil accumulation mechanisms of the oleaginous microalga Chlorella protothecoides revealed through its genome, transcriptomes, and proteomes.</title>
        <authorList>
            <person name="Gao C."/>
            <person name="Wang Y."/>
            <person name="Shen Y."/>
            <person name="Yan D."/>
            <person name="He X."/>
            <person name="Dai J."/>
            <person name="Wu Q."/>
        </authorList>
    </citation>
    <scope>NUCLEOTIDE SEQUENCE [LARGE SCALE GENOMIC DNA]</scope>
    <source>
        <strain evidence="13 14">0710</strain>
    </source>
</reference>
<dbReference type="GO" id="GO:0016757">
    <property type="term" value="F:glycosyltransferase activity"/>
    <property type="evidence" value="ECO:0007669"/>
    <property type="project" value="UniProtKB-KW"/>
</dbReference>
<dbReference type="PROSITE" id="PS51314">
    <property type="entry name" value="VPS37_C"/>
    <property type="match status" value="1"/>
</dbReference>
<keyword evidence="9 11" id="KW-0472">Membrane</keyword>
<dbReference type="OrthoDB" id="690928at2759"/>
<dbReference type="InterPro" id="IPR052263">
    <property type="entry name" value="GPI_Anchor_Biosynth"/>
</dbReference>
<evidence type="ECO:0000259" key="12">
    <source>
        <dbReference type="PROSITE" id="PS51314"/>
    </source>
</evidence>
<evidence type="ECO:0000313" key="14">
    <source>
        <dbReference type="Proteomes" id="UP000028924"/>
    </source>
</evidence>
<dbReference type="Pfam" id="PF07200">
    <property type="entry name" value="Mod_r"/>
    <property type="match status" value="1"/>
</dbReference>
<evidence type="ECO:0000256" key="10">
    <source>
        <dbReference type="PROSITE-ProRule" id="PRU00646"/>
    </source>
</evidence>
<sequence length="471" mass="51273">MSIGEEGTRGVSSVEVYGFVGWISSFVAYVLYLVWAYTPPHLLARIGVTYFPTTYWALAIPAWCCVTVLCLILGYEAYNATLGQIPDDPAVVAAPFCPIDMEHGPLPQLFSRPGQTEILPLLELPASVVEDVLRHGMKPAGEFVGAFIVEERICTWYISCLLHTWLPVPCISSFNPHHTPHTKADAEARRSQQINETLVAQAGSRALNPDRSLLEVAFTLQDGTPASVRASLPPTFPQDPPSLSATPALQHPWINPDGKLEPPSLASWGRGGARLAAVVQQVVAELAAKARASPSAHTTYAVPATPNPISPTLPDLPRSFPLLDSLSNEQLLEALTQPSKFEELERRPVEAAWQQARELAEGNIARGDEMADCANQIAIIQSSEYQPAETAFRDLHARQKAVLDKLAPRVLLERLAASAKEAEAASDVLVAGVSGGHMSVEAWAEQYMRARTAYHMRDLKHHAAQQSIPQT</sequence>
<dbReference type="GO" id="GO:0005783">
    <property type="term" value="C:endoplasmic reticulum"/>
    <property type="evidence" value="ECO:0007669"/>
    <property type="project" value="TreeGrafter"/>
</dbReference>